<reference evidence="11" key="1">
    <citation type="submission" date="2025-08" db="UniProtKB">
        <authorList>
            <consortium name="Ensembl"/>
        </authorList>
    </citation>
    <scope>IDENTIFICATION</scope>
</reference>
<feature type="domain" description="Ig-like" evidence="10">
    <location>
        <begin position="20"/>
        <end position="110"/>
    </location>
</feature>
<proteinExistence type="predicted"/>
<accession>A0A3Q3MI77</accession>
<comment type="subcellular location">
    <subcellularLocation>
        <location evidence="1">Cell membrane</location>
    </subcellularLocation>
</comment>
<keyword evidence="4" id="KW-0391">Immunity</keyword>
<keyword evidence="5 8" id="KW-0472">Membrane</keyword>
<reference evidence="11" key="2">
    <citation type="submission" date="2025-09" db="UniProtKB">
        <authorList>
            <consortium name="Ensembl"/>
        </authorList>
    </citation>
    <scope>IDENTIFICATION</scope>
</reference>
<feature type="chain" id="PRO_5030081507" evidence="9">
    <location>
        <begin position="20"/>
        <end position="352"/>
    </location>
</feature>
<dbReference type="GO" id="GO:0002376">
    <property type="term" value="P:immune system process"/>
    <property type="evidence" value="ECO:0007669"/>
    <property type="project" value="UniProtKB-KW"/>
</dbReference>
<evidence type="ECO:0000256" key="3">
    <source>
        <dbReference type="ARBA" id="ARBA00022729"/>
    </source>
</evidence>
<dbReference type="InterPro" id="IPR007110">
    <property type="entry name" value="Ig-like_dom"/>
</dbReference>
<feature type="domain" description="Ig-like" evidence="10">
    <location>
        <begin position="130"/>
        <end position="247"/>
    </location>
</feature>
<dbReference type="SUPFAM" id="SSF48726">
    <property type="entry name" value="Immunoglobulin"/>
    <property type="match status" value="2"/>
</dbReference>
<dbReference type="GO" id="GO:0009617">
    <property type="term" value="P:response to bacterium"/>
    <property type="evidence" value="ECO:0007669"/>
    <property type="project" value="TreeGrafter"/>
</dbReference>
<evidence type="ECO:0000256" key="7">
    <source>
        <dbReference type="ARBA" id="ARBA00023180"/>
    </source>
</evidence>
<evidence type="ECO:0000256" key="1">
    <source>
        <dbReference type="ARBA" id="ARBA00004236"/>
    </source>
</evidence>
<keyword evidence="7" id="KW-0325">Glycoprotein</keyword>
<keyword evidence="12" id="KW-1185">Reference proteome</keyword>
<dbReference type="SMART" id="SM00409">
    <property type="entry name" value="IG"/>
    <property type="match status" value="2"/>
</dbReference>
<evidence type="ECO:0000256" key="6">
    <source>
        <dbReference type="ARBA" id="ARBA00023157"/>
    </source>
</evidence>
<keyword evidence="6" id="KW-1015">Disulfide bond</keyword>
<dbReference type="PROSITE" id="PS50835">
    <property type="entry name" value="IG_LIKE"/>
    <property type="match status" value="2"/>
</dbReference>
<keyword evidence="2" id="KW-1003">Cell membrane</keyword>
<dbReference type="GeneTree" id="ENSGT01030000234530"/>
<dbReference type="Pfam" id="PF07686">
    <property type="entry name" value="V-set"/>
    <property type="match status" value="2"/>
</dbReference>
<evidence type="ECO:0000313" key="12">
    <source>
        <dbReference type="Proteomes" id="UP000261640"/>
    </source>
</evidence>
<evidence type="ECO:0000256" key="8">
    <source>
        <dbReference type="SAM" id="Phobius"/>
    </source>
</evidence>
<dbReference type="InterPro" id="IPR013783">
    <property type="entry name" value="Ig-like_fold"/>
</dbReference>
<dbReference type="PANTHER" id="PTHR19433">
    <property type="entry name" value="T-CELL RECEPTOR ALPHA CHAIN V REGION-RELATED"/>
    <property type="match status" value="1"/>
</dbReference>
<evidence type="ECO:0000256" key="5">
    <source>
        <dbReference type="ARBA" id="ARBA00023136"/>
    </source>
</evidence>
<dbReference type="InterPro" id="IPR003599">
    <property type="entry name" value="Ig_sub"/>
</dbReference>
<name>A0A3Q3MI77_9TELE</name>
<evidence type="ECO:0000259" key="10">
    <source>
        <dbReference type="PROSITE" id="PS50835"/>
    </source>
</evidence>
<dbReference type="InterPro" id="IPR036179">
    <property type="entry name" value="Ig-like_dom_sf"/>
</dbReference>
<feature type="transmembrane region" description="Helical" evidence="8">
    <location>
        <begin position="248"/>
        <end position="270"/>
    </location>
</feature>
<protein>
    <submittedName>
        <fullName evidence="11">Uncharacterized LOC113144073</fullName>
    </submittedName>
</protein>
<dbReference type="STRING" id="205130.ENSMAMP00000027228"/>
<dbReference type="AlphaFoldDB" id="A0A3Q3MI77"/>
<keyword evidence="8" id="KW-0812">Transmembrane</keyword>
<organism evidence="11 12">
    <name type="scientific">Mastacembelus armatus</name>
    <name type="common">zig-zag eel</name>
    <dbReference type="NCBI Taxonomy" id="205130"/>
    <lineage>
        <taxon>Eukaryota</taxon>
        <taxon>Metazoa</taxon>
        <taxon>Chordata</taxon>
        <taxon>Craniata</taxon>
        <taxon>Vertebrata</taxon>
        <taxon>Euteleostomi</taxon>
        <taxon>Actinopterygii</taxon>
        <taxon>Neopterygii</taxon>
        <taxon>Teleostei</taxon>
        <taxon>Neoteleostei</taxon>
        <taxon>Acanthomorphata</taxon>
        <taxon>Anabantaria</taxon>
        <taxon>Synbranchiformes</taxon>
        <taxon>Mastacembelidae</taxon>
        <taxon>Mastacembelus</taxon>
    </lineage>
</organism>
<evidence type="ECO:0000256" key="9">
    <source>
        <dbReference type="SAM" id="SignalP"/>
    </source>
</evidence>
<dbReference type="InterPro" id="IPR013106">
    <property type="entry name" value="Ig_V-set"/>
</dbReference>
<evidence type="ECO:0000256" key="2">
    <source>
        <dbReference type="ARBA" id="ARBA00022475"/>
    </source>
</evidence>
<dbReference type="GO" id="GO:0005886">
    <property type="term" value="C:plasma membrane"/>
    <property type="evidence" value="ECO:0007669"/>
    <property type="project" value="UniProtKB-SubCell"/>
</dbReference>
<keyword evidence="8" id="KW-1133">Transmembrane helix</keyword>
<evidence type="ECO:0000256" key="4">
    <source>
        <dbReference type="ARBA" id="ARBA00022859"/>
    </source>
</evidence>
<dbReference type="PANTHER" id="PTHR19433:SF111">
    <property type="entry name" value="T CELL RECEPTOR ALPHA VARIABLE 4"/>
    <property type="match status" value="1"/>
</dbReference>
<keyword evidence="3 9" id="KW-0732">Signal</keyword>
<dbReference type="CDD" id="cd00099">
    <property type="entry name" value="IgV"/>
    <property type="match status" value="2"/>
</dbReference>
<feature type="signal peptide" evidence="9">
    <location>
        <begin position="1"/>
        <end position="19"/>
    </location>
</feature>
<dbReference type="Gene3D" id="2.60.40.10">
    <property type="entry name" value="Immunoglobulins"/>
    <property type="match status" value="2"/>
</dbReference>
<dbReference type="Proteomes" id="UP000261640">
    <property type="component" value="Unplaced"/>
</dbReference>
<dbReference type="InterPro" id="IPR052051">
    <property type="entry name" value="TCR_complex_component"/>
</dbReference>
<sequence>MVDRLAALILLGTAYLIQTAEVAHLLPFTVVEAGDNFTFMCQVPENNKLFIWYKQSLGHMIQTVATVTVGKEKLSEEFTDSRFTITEQQDQYFLNIRNVSKEDEATYLCQSGTMFTFAFINGTFLAVKDPNEQKTVYVEQTPETESVQLGDSVTLQCSLLSKNKENSIQCPGEHSVHWFRPRSGRFGPGVIYTHRNRSNEPEERSCVYSWSKTIQDSSDAGTYYCAVVTCGQILFGEGTTVDTKSDTIVLVLGVLLACCVMVIAAFIFHVSRRKVCDHCKGAMAATHHGGHDRSTVDRSNELDGEGAVNYVALSFSTKNANRQKKRYTPRDYLYATAEYRRADTNVPHQPTF</sequence>
<dbReference type="SMART" id="SM00406">
    <property type="entry name" value="IGv"/>
    <property type="match status" value="2"/>
</dbReference>
<evidence type="ECO:0000313" key="11">
    <source>
        <dbReference type="Ensembl" id="ENSMAMP00000027228.2"/>
    </source>
</evidence>
<dbReference type="Ensembl" id="ENSMAMT00000027936.2">
    <property type="protein sequence ID" value="ENSMAMP00000027228.2"/>
    <property type="gene ID" value="ENSMAMG00000018220.2"/>
</dbReference>